<gene>
    <name evidence="1" type="ORF">Pma05_61120</name>
</gene>
<organism evidence="1 2">
    <name type="scientific">Plantactinospora mayteni</name>
    <dbReference type="NCBI Taxonomy" id="566021"/>
    <lineage>
        <taxon>Bacteria</taxon>
        <taxon>Bacillati</taxon>
        <taxon>Actinomycetota</taxon>
        <taxon>Actinomycetes</taxon>
        <taxon>Micromonosporales</taxon>
        <taxon>Micromonosporaceae</taxon>
        <taxon>Plantactinospora</taxon>
    </lineage>
</organism>
<evidence type="ECO:0000313" key="2">
    <source>
        <dbReference type="Proteomes" id="UP000621500"/>
    </source>
</evidence>
<name>A0ABQ4EXZ8_9ACTN</name>
<dbReference type="Proteomes" id="UP000621500">
    <property type="component" value="Unassembled WGS sequence"/>
</dbReference>
<keyword evidence="2" id="KW-1185">Reference proteome</keyword>
<evidence type="ECO:0000313" key="1">
    <source>
        <dbReference type="EMBL" id="GIG99539.1"/>
    </source>
</evidence>
<proteinExistence type="predicted"/>
<reference evidence="1 2" key="1">
    <citation type="submission" date="2021-01" db="EMBL/GenBank/DDBJ databases">
        <title>Whole genome shotgun sequence of Plantactinospora mayteni NBRC 109088.</title>
        <authorList>
            <person name="Komaki H."/>
            <person name="Tamura T."/>
        </authorList>
    </citation>
    <scope>NUCLEOTIDE SEQUENCE [LARGE SCALE GENOMIC DNA]</scope>
    <source>
        <strain evidence="1 2">NBRC 109088</strain>
    </source>
</reference>
<accession>A0ABQ4EXZ8</accession>
<protein>
    <submittedName>
        <fullName evidence="1">Uncharacterized protein</fullName>
    </submittedName>
</protein>
<sequence length="147" mass="16257">MMRGSREDDGSADLDDVERRLRAIRDDPGKSTTLRELAQYQLERIAALRAARSGSGTGTPAVTVDRLGPFRFAAIPATGIVSIEIDRGADLVPLVAVVSADEIRRLTPLFQHLRDHAARGDSIRIDVREAFLELLGHDPFRDQLDDR</sequence>
<comment type="caution">
    <text evidence="1">The sequence shown here is derived from an EMBL/GenBank/DDBJ whole genome shotgun (WGS) entry which is preliminary data.</text>
</comment>
<dbReference type="EMBL" id="BONX01000045">
    <property type="protein sequence ID" value="GIG99539.1"/>
    <property type="molecule type" value="Genomic_DNA"/>
</dbReference>